<dbReference type="CDD" id="cd02440">
    <property type="entry name" value="AdoMet_MTases"/>
    <property type="match status" value="1"/>
</dbReference>
<dbReference type="OrthoDB" id="9800643at2"/>
<dbReference type="PROSITE" id="PS00092">
    <property type="entry name" value="N6_MTASE"/>
    <property type="match status" value="1"/>
</dbReference>
<dbReference type="AlphaFoldDB" id="W6TDZ4"/>
<feature type="domain" description="Methyltransferase" evidence="4">
    <location>
        <begin position="116"/>
        <end position="195"/>
    </location>
</feature>
<keyword evidence="3" id="KW-0949">S-adenosyl-L-methionine</keyword>
<accession>W6TDZ4</accession>
<dbReference type="InterPro" id="IPR050320">
    <property type="entry name" value="N5-glutamine_MTase"/>
</dbReference>
<comment type="caution">
    <text evidence="5">The sequence shown here is derived from an EMBL/GenBank/DDBJ whole genome shotgun (WGS) entry which is preliminary data.</text>
</comment>
<organism evidence="5 6">
    <name type="scientific">Holospora obtusa F1</name>
    <dbReference type="NCBI Taxonomy" id="1399147"/>
    <lineage>
        <taxon>Bacteria</taxon>
        <taxon>Pseudomonadati</taxon>
        <taxon>Pseudomonadota</taxon>
        <taxon>Alphaproteobacteria</taxon>
        <taxon>Holosporales</taxon>
        <taxon>Holosporaceae</taxon>
        <taxon>Holospora</taxon>
    </lineage>
</organism>
<proteinExistence type="predicted"/>
<dbReference type="GO" id="GO:0003676">
    <property type="term" value="F:nucleic acid binding"/>
    <property type="evidence" value="ECO:0007669"/>
    <property type="project" value="InterPro"/>
</dbReference>
<dbReference type="STRING" id="1399147.P618_200763"/>
<evidence type="ECO:0000256" key="2">
    <source>
        <dbReference type="ARBA" id="ARBA00022679"/>
    </source>
</evidence>
<dbReference type="eggNOG" id="COG2890">
    <property type="taxonomic scope" value="Bacteria"/>
</dbReference>
<dbReference type="EMBL" id="AWTR02000066">
    <property type="protein sequence ID" value="ETZ07081.1"/>
    <property type="molecule type" value="Genomic_DNA"/>
</dbReference>
<dbReference type="InterPro" id="IPR002052">
    <property type="entry name" value="DNA_methylase_N6_adenine_CS"/>
</dbReference>
<dbReference type="InterPro" id="IPR029063">
    <property type="entry name" value="SAM-dependent_MTases_sf"/>
</dbReference>
<dbReference type="Pfam" id="PF13847">
    <property type="entry name" value="Methyltransf_31"/>
    <property type="match status" value="1"/>
</dbReference>
<sequence>MHSLHSKALQLARNFVQHKNIPFDVAYRWARNFLQEAFGLSSLQWAFKMFDSCPLHPTLDVWVEEFITHHKPLSRSVQRRFFWNQYFSLNEATLDPRPETEGMISLVLKTGIEPRTILDLGTGSGCIVLSLLEVFPKAYGIGVDIQSKALSAAHQNAYQLKLDHRVHWITSNWYEKLEDYGLKKESFDLIISNPPYISSDECLKLPPEVLWWDPKIALDGGKNGVDPYEIIIPNASSWLAYEGILVLEISAHTSITFLISLAKPYFSNISLFLDDFGRNRYLLLR</sequence>
<dbReference type="NCBIfam" id="TIGR00536">
    <property type="entry name" value="hemK_fam"/>
    <property type="match status" value="1"/>
</dbReference>
<gene>
    <name evidence="5" type="ORF">P618_200763</name>
</gene>
<dbReference type="InterPro" id="IPR025714">
    <property type="entry name" value="Methyltranfer_dom"/>
</dbReference>
<keyword evidence="1 5" id="KW-0489">Methyltransferase</keyword>
<dbReference type="PANTHER" id="PTHR18895">
    <property type="entry name" value="HEMK METHYLTRANSFERASE"/>
    <property type="match status" value="1"/>
</dbReference>
<dbReference type="Proteomes" id="UP000019112">
    <property type="component" value="Unassembled WGS sequence"/>
</dbReference>
<evidence type="ECO:0000313" key="6">
    <source>
        <dbReference type="Proteomes" id="UP000019112"/>
    </source>
</evidence>
<dbReference type="RefSeq" id="WP_021827791.1">
    <property type="nucleotide sequence ID" value="NZ_AWTR02000066.1"/>
</dbReference>
<dbReference type="PANTHER" id="PTHR18895:SF74">
    <property type="entry name" value="MTRF1L RELEASE FACTOR GLUTAMINE METHYLTRANSFERASE"/>
    <property type="match status" value="1"/>
</dbReference>
<keyword evidence="6" id="KW-1185">Reference proteome</keyword>
<dbReference type="Gene3D" id="3.40.50.150">
    <property type="entry name" value="Vaccinia Virus protein VP39"/>
    <property type="match status" value="1"/>
</dbReference>
<evidence type="ECO:0000256" key="1">
    <source>
        <dbReference type="ARBA" id="ARBA00022603"/>
    </source>
</evidence>
<dbReference type="InterPro" id="IPR004556">
    <property type="entry name" value="HemK-like"/>
</dbReference>
<evidence type="ECO:0000256" key="3">
    <source>
        <dbReference type="ARBA" id="ARBA00022691"/>
    </source>
</evidence>
<dbReference type="SUPFAM" id="SSF53335">
    <property type="entry name" value="S-adenosyl-L-methionine-dependent methyltransferases"/>
    <property type="match status" value="1"/>
</dbReference>
<protein>
    <submittedName>
        <fullName evidence="5">Release factor glutamine methyltransferase</fullName>
    </submittedName>
</protein>
<evidence type="ECO:0000259" key="4">
    <source>
        <dbReference type="Pfam" id="PF13847"/>
    </source>
</evidence>
<dbReference type="GO" id="GO:0032259">
    <property type="term" value="P:methylation"/>
    <property type="evidence" value="ECO:0007669"/>
    <property type="project" value="UniProtKB-KW"/>
</dbReference>
<reference evidence="5 6" key="1">
    <citation type="journal article" date="2014" name="FEMS Microbiol. Lett.">
        <title>Draft genome sequences of three Holospora species (Holospora obtusa, Holospora undulata, and Holospora elegans), endonuclear symbiotic bacteria of the ciliate Paramecium caudatum.</title>
        <authorList>
            <person name="Dohra H."/>
            <person name="Tanaka K."/>
            <person name="Suzuki T."/>
            <person name="Fujishima M."/>
            <person name="Suzuki H."/>
        </authorList>
    </citation>
    <scope>NUCLEOTIDE SEQUENCE [LARGE SCALE GENOMIC DNA]</scope>
    <source>
        <strain evidence="5 6">F1</strain>
    </source>
</reference>
<keyword evidence="2" id="KW-0808">Transferase</keyword>
<name>W6TDZ4_HOLOB</name>
<dbReference type="GO" id="GO:0008276">
    <property type="term" value="F:protein methyltransferase activity"/>
    <property type="evidence" value="ECO:0007669"/>
    <property type="project" value="InterPro"/>
</dbReference>
<evidence type="ECO:0000313" key="5">
    <source>
        <dbReference type="EMBL" id="ETZ07081.1"/>
    </source>
</evidence>